<protein>
    <submittedName>
        <fullName evidence="5">Glycosyltransferase</fullName>
        <ecNumber evidence="5">2.4.-.-</ecNumber>
    </submittedName>
</protein>
<dbReference type="PANTHER" id="PTHR12526">
    <property type="entry name" value="GLYCOSYLTRANSFERASE"/>
    <property type="match status" value="1"/>
</dbReference>
<gene>
    <name evidence="5" type="ORF">ACFO0D_01910</name>
</gene>
<dbReference type="PANTHER" id="PTHR12526:SF510">
    <property type="entry name" value="D-INOSITOL 3-PHOSPHATE GLYCOSYLTRANSFERASE"/>
    <property type="match status" value="1"/>
</dbReference>
<reference evidence="6" key="1">
    <citation type="journal article" date="2019" name="Int. J. Syst. Evol. Microbiol.">
        <title>The Global Catalogue of Microorganisms (GCM) 10K type strain sequencing project: providing services to taxonomists for standard genome sequencing and annotation.</title>
        <authorList>
            <consortium name="The Broad Institute Genomics Platform"/>
            <consortium name="The Broad Institute Genome Sequencing Center for Infectious Disease"/>
            <person name="Wu L."/>
            <person name="Ma J."/>
        </authorList>
    </citation>
    <scope>NUCLEOTIDE SEQUENCE [LARGE SCALE GENOMIC DNA]</scope>
    <source>
        <strain evidence="6">CCUG 55995</strain>
    </source>
</reference>
<accession>A0ABV9I5S3</accession>
<dbReference type="Gene3D" id="3.40.50.2000">
    <property type="entry name" value="Glycogen Phosphorylase B"/>
    <property type="match status" value="2"/>
</dbReference>
<proteinExistence type="predicted"/>
<name>A0ABV9I5S3_9DEIO</name>
<dbReference type="EC" id="2.4.-.-" evidence="5"/>
<dbReference type="EMBL" id="JBHSEI010000001">
    <property type="protein sequence ID" value="MFC4637086.1"/>
    <property type="molecule type" value="Genomic_DNA"/>
</dbReference>
<evidence type="ECO:0000256" key="1">
    <source>
        <dbReference type="ARBA" id="ARBA00022676"/>
    </source>
</evidence>
<evidence type="ECO:0000259" key="3">
    <source>
        <dbReference type="Pfam" id="PF00534"/>
    </source>
</evidence>
<dbReference type="GO" id="GO:0016757">
    <property type="term" value="F:glycosyltransferase activity"/>
    <property type="evidence" value="ECO:0007669"/>
    <property type="project" value="UniProtKB-KW"/>
</dbReference>
<evidence type="ECO:0000313" key="5">
    <source>
        <dbReference type="EMBL" id="MFC4637086.1"/>
    </source>
</evidence>
<keyword evidence="6" id="KW-1185">Reference proteome</keyword>
<keyword evidence="2 5" id="KW-0808">Transferase</keyword>
<dbReference type="RefSeq" id="WP_380060122.1">
    <property type="nucleotide sequence ID" value="NZ_JBHSEI010000001.1"/>
</dbReference>
<dbReference type="InterPro" id="IPR001296">
    <property type="entry name" value="Glyco_trans_1"/>
</dbReference>
<keyword evidence="1 5" id="KW-0328">Glycosyltransferase</keyword>
<organism evidence="5 6">
    <name type="scientific">Deinococcus hohokamensis</name>
    <dbReference type="NCBI Taxonomy" id="309883"/>
    <lineage>
        <taxon>Bacteria</taxon>
        <taxon>Thermotogati</taxon>
        <taxon>Deinococcota</taxon>
        <taxon>Deinococci</taxon>
        <taxon>Deinococcales</taxon>
        <taxon>Deinococcaceae</taxon>
        <taxon>Deinococcus</taxon>
    </lineage>
</organism>
<feature type="domain" description="Glycosyltransferase subfamily 4-like N-terminal" evidence="4">
    <location>
        <begin position="7"/>
        <end position="176"/>
    </location>
</feature>
<feature type="domain" description="Glycosyl transferase family 1" evidence="3">
    <location>
        <begin position="194"/>
        <end position="344"/>
    </location>
</feature>
<dbReference type="Pfam" id="PF00534">
    <property type="entry name" value="Glycos_transf_1"/>
    <property type="match status" value="1"/>
</dbReference>
<evidence type="ECO:0000313" key="6">
    <source>
        <dbReference type="Proteomes" id="UP001595952"/>
    </source>
</evidence>
<dbReference type="SUPFAM" id="SSF53756">
    <property type="entry name" value="UDP-Glycosyltransferase/glycogen phosphorylase"/>
    <property type="match status" value="1"/>
</dbReference>
<sequence length="387" mass="43154">MLPSLWPGGAEMQLAHLLQSLPQDEYCCELVTLFSVPYKNALSERLGQANFPWTDLGIAPALDQPMGALHAARNLVQARRRLARHIAQTQPDVVYSRLWYAGVAVGSLNRRQLGFVHVANEETSLYGQADRGRAKRWLRRWVVRQADRWVAPTQGLYDQFVHQGAPGQRGRVIYNATPLPPPITRPQPGSLLRVAAMGRLVPDKGFERLLHIARRLRDAQVKFRIDVAGEGPDRTALEQRARALGLQEQVRFIGYVADPLAFLQERDVFVLTSHAEGFANVLVEAMACGLPTVAFDIEFGPRELVRHEETGYLVPDGDLDTFAGILQALAEQPQRGLTLGQAGRTRAEQVFSIPTMTAAFGALFTEAARPPMRSEGVRHVWNSRHRL</sequence>
<evidence type="ECO:0000259" key="4">
    <source>
        <dbReference type="Pfam" id="PF13439"/>
    </source>
</evidence>
<dbReference type="Pfam" id="PF13439">
    <property type="entry name" value="Glyco_transf_4"/>
    <property type="match status" value="1"/>
</dbReference>
<comment type="caution">
    <text evidence="5">The sequence shown here is derived from an EMBL/GenBank/DDBJ whole genome shotgun (WGS) entry which is preliminary data.</text>
</comment>
<dbReference type="InterPro" id="IPR028098">
    <property type="entry name" value="Glyco_trans_4-like_N"/>
</dbReference>
<evidence type="ECO:0000256" key="2">
    <source>
        <dbReference type="ARBA" id="ARBA00022679"/>
    </source>
</evidence>
<dbReference type="Proteomes" id="UP001595952">
    <property type="component" value="Unassembled WGS sequence"/>
</dbReference>